<sequence length="65" mass="7318">MANVRVREPKGRSGANPEPTVKSGWKKDDVTRLFVVVRIFSYAFETLILLSPKELPLGSFDVKIL</sequence>
<proteinExistence type="predicted"/>
<reference evidence="2 3" key="1">
    <citation type="submission" date="2019-09" db="EMBL/GenBank/DDBJ databases">
        <title>Complete genome sequence of Sporolactobacillus terrae 70-3.</title>
        <authorList>
            <person name="Tanaka N."/>
            <person name="Shiwa Y."/>
            <person name="Fujita N."/>
            <person name="Tanasupawat S."/>
        </authorList>
    </citation>
    <scope>NUCLEOTIDE SEQUENCE [LARGE SCALE GENOMIC DNA]</scope>
    <source>
        <strain evidence="2 3">70-3</strain>
    </source>
</reference>
<feature type="compositionally biased region" description="Basic and acidic residues" evidence="1">
    <location>
        <begin position="1"/>
        <end position="11"/>
    </location>
</feature>
<organism evidence="2 3">
    <name type="scientific">Sporolactobacillus terrae</name>
    <dbReference type="NCBI Taxonomy" id="269673"/>
    <lineage>
        <taxon>Bacteria</taxon>
        <taxon>Bacillati</taxon>
        <taxon>Bacillota</taxon>
        <taxon>Bacilli</taxon>
        <taxon>Bacillales</taxon>
        <taxon>Sporolactobacillaceae</taxon>
        <taxon>Sporolactobacillus</taxon>
    </lineage>
</organism>
<evidence type="ECO:0000313" key="2">
    <source>
        <dbReference type="EMBL" id="BBN98423.1"/>
    </source>
</evidence>
<evidence type="ECO:0000313" key="3">
    <source>
        <dbReference type="Proteomes" id="UP000326951"/>
    </source>
</evidence>
<feature type="region of interest" description="Disordered" evidence="1">
    <location>
        <begin position="1"/>
        <end position="21"/>
    </location>
</feature>
<protein>
    <submittedName>
        <fullName evidence="2">Uncharacterized protein</fullName>
    </submittedName>
</protein>
<name>A0A5K7X1C7_9BACL</name>
<dbReference type="Proteomes" id="UP000326951">
    <property type="component" value="Chromosome"/>
</dbReference>
<dbReference type="EMBL" id="AP021853">
    <property type="protein sequence ID" value="BBN98423.1"/>
    <property type="molecule type" value="Genomic_DNA"/>
</dbReference>
<dbReference type="AlphaFoldDB" id="A0A5K7X1C7"/>
<gene>
    <name evidence="2" type="ORF">St703_11280</name>
</gene>
<evidence type="ECO:0000256" key="1">
    <source>
        <dbReference type="SAM" id="MobiDB-lite"/>
    </source>
</evidence>
<accession>A0A5K7X1C7</accession>